<dbReference type="EMBL" id="ML977568">
    <property type="protein sequence ID" value="KAF2004210.1"/>
    <property type="molecule type" value="Genomic_DNA"/>
</dbReference>
<dbReference type="OrthoDB" id="444631at2759"/>
<accession>A0A6A5WQR7</accession>
<name>A0A6A5WQR7_9PLEO</name>
<evidence type="ECO:0000313" key="9">
    <source>
        <dbReference type="Proteomes" id="UP000799779"/>
    </source>
</evidence>
<keyword evidence="2 6" id="KW-0812">Transmembrane</keyword>
<feature type="transmembrane region" description="Helical" evidence="6">
    <location>
        <begin position="254"/>
        <end position="282"/>
    </location>
</feature>
<reference evidence="8" key="1">
    <citation type="journal article" date="2020" name="Stud. Mycol.">
        <title>101 Dothideomycetes genomes: a test case for predicting lifestyles and emergence of pathogens.</title>
        <authorList>
            <person name="Haridas S."/>
            <person name="Albert R."/>
            <person name="Binder M."/>
            <person name="Bloem J."/>
            <person name="Labutti K."/>
            <person name="Salamov A."/>
            <person name="Andreopoulos B."/>
            <person name="Baker S."/>
            <person name="Barry K."/>
            <person name="Bills G."/>
            <person name="Bluhm B."/>
            <person name="Cannon C."/>
            <person name="Castanera R."/>
            <person name="Culley D."/>
            <person name="Daum C."/>
            <person name="Ezra D."/>
            <person name="Gonzalez J."/>
            <person name="Henrissat B."/>
            <person name="Kuo A."/>
            <person name="Liang C."/>
            <person name="Lipzen A."/>
            <person name="Lutzoni F."/>
            <person name="Magnuson J."/>
            <person name="Mondo S."/>
            <person name="Nolan M."/>
            <person name="Ohm R."/>
            <person name="Pangilinan J."/>
            <person name="Park H.-J."/>
            <person name="Ramirez L."/>
            <person name="Alfaro M."/>
            <person name="Sun H."/>
            <person name="Tritt A."/>
            <person name="Yoshinaga Y."/>
            <person name="Zwiers L.-H."/>
            <person name="Turgeon B."/>
            <person name="Goodwin S."/>
            <person name="Spatafora J."/>
            <person name="Crous P."/>
            <person name="Grigoriev I."/>
        </authorList>
    </citation>
    <scope>NUCLEOTIDE SEQUENCE</scope>
    <source>
        <strain evidence="8">CBS 123094</strain>
    </source>
</reference>
<proteinExistence type="inferred from homology"/>
<feature type="transmembrane region" description="Helical" evidence="6">
    <location>
        <begin position="114"/>
        <end position="131"/>
    </location>
</feature>
<dbReference type="PANTHER" id="PTHR33048:SF158">
    <property type="entry name" value="MEMBRANE PROTEIN PTH11-LIKE, PUTATIVE-RELATED"/>
    <property type="match status" value="1"/>
</dbReference>
<comment type="similarity">
    <text evidence="5">Belongs to the SAT4 family.</text>
</comment>
<dbReference type="Pfam" id="PF20684">
    <property type="entry name" value="Fung_rhodopsin"/>
    <property type="match status" value="1"/>
</dbReference>
<keyword evidence="4 6" id="KW-0472">Membrane</keyword>
<evidence type="ECO:0000259" key="7">
    <source>
        <dbReference type="Pfam" id="PF20684"/>
    </source>
</evidence>
<evidence type="ECO:0000256" key="4">
    <source>
        <dbReference type="ARBA" id="ARBA00023136"/>
    </source>
</evidence>
<evidence type="ECO:0000256" key="5">
    <source>
        <dbReference type="ARBA" id="ARBA00038359"/>
    </source>
</evidence>
<feature type="transmembrane region" description="Helical" evidence="6">
    <location>
        <begin position="222"/>
        <end position="248"/>
    </location>
</feature>
<evidence type="ECO:0000313" key="8">
    <source>
        <dbReference type="EMBL" id="KAF2004210.1"/>
    </source>
</evidence>
<feature type="domain" description="Rhodopsin" evidence="7">
    <location>
        <begin position="142"/>
        <end position="286"/>
    </location>
</feature>
<evidence type="ECO:0000256" key="3">
    <source>
        <dbReference type="ARBA" id="ARBA00022989"/>
    </source>
</evidence>
<keyword evidence="9" id="KW-1185">Reference proteome</keyword>
<evidence type="ECO:0000256" key="6">
    <source>
        <dbReference type="SAM" id="Phobius"/>
    </source>
</evidence>
<dbReference type="AlphaFoldDB" id="A0A6A5WQR7"/>
<feature type="transmembrane region" description="Helical" evidence="6">
    <location>
        <begin position="36"/>
        <end position="55"/>
    </location>
</feature>
<dbReference type="InterPro" id="IPR052337">
    <property type="entry name" value="SAT4-like"/>
</dbReference>
<feature type="transmembrane region" description="Helical" evidence="6">
    <location>
        <begin position="192"/>
        <end position="210"/>
    </location>
</feature>
<feature type="transmembrane region" description="Helical" evidence="6">
    <location>
        <begin position="138"/>
        <end position="159"/>
    </location>
</feature>
<keyword evidence="3 6" id="KW-1133">Transmembrane helix</keyword>
<protein>
    <recommendedName>
        <fullName evidence="7">Rhodopsin domain-containing protein</fullName>
    </recommendedName>
</protein>
<evidence type="ECO:0000256" key="1">
    <source>
        <dbReference type="ARBA" id="ARBA00004141"/>
    </source>
</evidence>
<dbReference type="GO" id="GO:0016020">
    <property type="term" value="C:membrane"/>
    <property type="evidence" value="ECO:0007669"/>
    <property type="project" value="UniProtKB-SubCell"/>
</dbReference>
<comment type="subcellular location">
    <subcellularLocation>
        <location evidence="1">Membrane</location>
        <topology evidence="1">Multi-pass membrane protein</topology>
    </subcellularLocation>
</comment>
<gene>
    <name evidence="8" type="ORF">P154DRAFT_572244</name>
</gene>
<dbReference type="Proteomes" id="UP000799779">
    <property type="component" value="Unassembled WGS sequence"/>
</dbReference>
<organism evidence="8 9">
    <name type="scientific">Amniculicola lignicola CBS 123094</name>
    <dbReference type="NCBI Taxonomy" id="1392246"/>
    <lineage>
        <taxon>Eukaryota</taxon>
        <taxon>Fungi</taxon>
        <taxon>Dikarya</taxon>
        <taxon>Ascomycota</taxon>
        <taxon>Pezizomycotina</taxon>
        <taxon>Dothideomycetes</taxon>
        <taxon>Pleosporomycetidae</taxon>
        <taxon>Pleosporales</taxon>
        <taxon>Amniculicolaceae</taxon>
        <taxon>Amniculicola</taxon>
    </lineage>
</organism>
<evidence type="ECO:0000256" key="2">
    <source>
        <dbReference type="ARBA" id="ARBA00022692"/>
    </source>
</evidence>
<dbReference type="PANTHER" id="PTHR33048">
    <property type="entry name" value="PTH11-LIKE INTEGRAL MEMBRANE PROTEIN (AFU_ORTHOLOGUE AFUA_5G11245)"/>
    <property type="match status" value="1"/>
</dbReference>
<dbReference type="InterPro" id="IPR049326">
    <property type="entry name" value="Rhodopsin_dom_fungi"/>
</dbReference>
<sequence>MTAAGMPILMRELANDYPFSALPPGMIPDFENSQRIGYHSLSIVCGICMGVILILSGVRLYVNWRLLRKWGHDDYFFWASLPLLLVNLSMYMYLDNSGTYGCGYHALELKIRRLTGPILVVTFLHSLILQITTCLIKITLLCLIFCCFYLSSFIITAVACHPRGGTDGASFLAGVTSTSCAGRDGISQRSSIGVYNLLSDIFILSVPVPAMRVLSIPRRKKIGLYLIFSAGGVACISSMLALIFRVRLCTGADIMVNCIMSMAANMIEVSVGLLVTCIAPAAKLFRHAWSKRTGLTTYEDSNPTNPDNTIPLAVLKRKHHPGGLSEIDSLKTVDTTIDHNISSSTLFQV</sequence>
<feature type="transmembrane region" description="Helical" evidence="6">
    <location>
        <begin position="75"/>
        <end position="94"/>
    </location>
</feature>